<dbReference type="Pfam" id="PF01105">
    <property type="entry name" value="EMP24_GP25L"/>
    <property type="match status" value="1"/>
</dbReference>
<feature type="signal peptide" evidence="9">
    <location>
        <begin position="1"/>
        <end position="19"/>
    </location>
</feature>
<keyword evidence="12" id="KW-1185">Reference proteome</keyword>
<dbReference type="InterPro" id="IPR015720">
    <property type="entry name" value="Emp24-like"/>
</dbReference>
<evidence type="ECO:0000256" key="3">
    <source>
        <dbReference type="ARBA" id="ARBA00022692"/>
    </source>
</evidence>
<dbReference type="Proteomes" id="UP001515480">
    <property type="component" value="Unassembled WGS sequence"/>
</dbReference>
<dbReference type="AlphaFoldDB" id="A0AB34K0M7"/>
<keyword evidence="3 7" id="KW-0812">Transmembrane</keyword>
<evidence type="ECO:0000313" key="12">
    <source>
        <dbReference type="Proteomes" id="UP001515480"/>
    </source>
</evidence>
<evidence type="ECO:0000256" key="6">
    <source>
        <dbReference type="ARBA" id="ARBA00023136"/>
    </source>
</evidence>
<comment type="subcellular location">
    <subcellularLocation>
        <location evidence="1 7">Membrane</location>
        <topology evidence="1 7">Single-pass type I membrane protein</topology>
    </subcellularLocation>
</comment>
<keyword evidence="5 8" id="KW-1133">Transmembrane helix</keyword>
<feature type="chain" id="PRO_5044230364" description="GOLD domain-containing protein" evidence="9">
    <location>
        <begin position="20"/>
        <end position="201"/>
    </location>
</feature>
<evidence type="ECO:0000256" key="2">
    <source>
        <dbReference type="ARBA" id="ARBA00007104"/>
    </source>
</evidence>
<proteinExistence type="inferred from homology"/>
<accession>A0AB34K0M7</accession>
<name>A0AB34K0M7_PRYPA</name>
<comment type="caution">
    <text evidence="11">The sequence shown here is derived from an EMBL/GenBank/DDBJ whole genome shotgun (WGS) entry which is preliminary data.</text>
</comment>
<reference evidence="11 12" key="1">
    <citation type="journal article" date="2024" name="Science">
        <title>Giant polyketide synthase enzymes in the biosynthesis of giant marine polyether toxins.</title>
        <authorList>
            <person name="Fallon T.R."/>
            <person name="Shende V.V."/>
            <person name="Wierzbicki I.H."/>
            <person name="Pendleton A.L."/>
            <person name="Watervoot N.F."/>
            <person name="Auber R.P."/>
            <person name="Gonzalez D.J."/>
            <person name="Wisecaver J.H."/>
            <person name="Moore B.S."/>
        </authorList>
    </citation>
    <scope>NUCLEOTIDE SEQUENCE [LARGE SCALE GENOMIC DNA]</scope>
    <source>
        <strain evidence="11 12">12B1</strain>
    </source>
</reference>
<dbReference type="PANTHER" id="PTHR22811">
    <property type="entry name" value="TRANSMEMBRANE EMP24 DOMAIN-CONTAINING PROTEIN"/>
    <property type="match status" value="1"/>
</dbReference>
<evidence type="ECO:0000256" key="8">
    <source>
        <dbReference type="SAM" id="Phobius"/>
    </source>
</evidence>
<evidence type="ECO:0000256" key="7">
    <source>
        <dbReference type="RuleBase" id="RU003827"/>
    </source>
</evidence>
<dbReference type="GO" id="GO:0016020">
    <property type="term" value="C:membrane"/>
    <property type="evidence" value="ECO:0007669"/>
    <property type="project" value="UniProtKB-SubCell"/>
</dbReference>
<organism evidence="11 12">
    <name type="scientific">Prymnesium parvum</name>
    <name type="common">Toxic golden alga</name>
    <dbReference type="NCBI Taxonomy" id="97485"/>
    <lineage>
        <taxon>Eukaryota</taxon>
        <taxon>Haptista</taxon>
        <taxon>Haptophyta</taxon>
        <taxon>Prymnesiophyceae</taxon>
        <taxon>Prymnesiales</taxon>
        <taxon>Prymnesiaceae</taxon>
        <taxon>Prymnesium</taxon>
    </lineage>
</organism>
<evidence type="ECO:0000256" key="1">
    <source>
        <dbReference type="ARBA" id="ARBA00004479"/>
    </source>
</evidence>
<evidence type="ECO:0000256" key="4">
    <source>
        <dbReference type="ARBA" id="ARBA00022729"/>
    </source>
</evidence>
<dbReference type="PROSITE" id="PS50866">
    <property type="entry name" value="GOLD"/>
    <property type="match status" value="1"/>
</dbReference>
<dbReference type="EMBL" id="JBGBPQ010000004">
    <property type="protein sequence ID" value="KAL1526059.1"/>
    <property type="molecule type" value="Genomic_DNA"/>
</dbReference>
<dbReference type="InterPro" id="IPR009038">
    <property type="entry name" value="GOLD_dom"/>
</dbReference>
<gene>
    <name evidence="11" type="ORF">AB1Y20_020880</name>
</gene>
<protein>
    <recommendedName>
        <fullName evidence="10">GOLD domain-containing protein</fullName>
    </recommendedName>
</protein>
<sequence length="201" mass="22764">MHRAAAMLRLVLCLPLAHSLSFHLEGNAERCIGEAVPAKSLLAGDWLCSHHNGSDSHSATLTIRSPFDAIVFEKHDASGHFAITAAVNGVHRVCIFNNATSPRRMTINIKTALEVSDHSTVAKKEHVDAIEAELDRMRKMAVHVYEEMLYMRTRSETMQATSESMRGRLLWVELVMMCIVMIMGLWQIQYLKRYFQVKKLI</sequence>
<keyword evidence="6 8" id="KW-0472">Membrane</keyword>
<evidence type="ECO:0000259" key="10">
    <source>
        <dbReference type="PROSITE" id="PS50866"/>
    </source>
</evidence>
<evidence type="ECO:0000256" key="5">
    <source>
        <dbReference type="ARBA" id="ARBA00022989"/>
    </source>
</evidence>
<dbReference type="SMART" id="SM01190">
    <property type="entry name" value="EMP24_GP25L"/>
    <property type="match status" value="1"/>
</dbReference>
<feature type="transmembrane region" description="Helical" evidence="8">
    <location>
        <begin position="169"/>
        <end position="191"/>
    </location>
</feature>
<evidence type="ECO:0000313" key="11">
    <source>
        <dbReference type="EMBL" id="KAL1526059.1"/>
    </source>
</evidence>
<evidence type="ECO:0000256" key="9">
    <source>
        <dbReference type="SAM" id="SignalP"/>
    </source>
</evidence>
<keyword evidence="4 9" id="KW-0732">Signal</keyword>
<feature type="domain" description="GOLD" evidence="10">
    <location>
        <begin position="29"/>
        <end position="115"/>
    </location>
</feature>
<comment type="similarity">
    <text evidence="2 7">Belongs to the EMP24/GP25L family.</text>
</comment>